<dbReference type="SUPFAM" id="SSF49899">
    <property type="entry name" value="Concanavalin A-like lectins/glucanases"/>
    <property type="match status" value="1"/>
</dbReference>
<dbReference type="PANTHER" id="PTHR33232">
    <property type="entry name" value="PROTEIN SIEVE ELEMENT OCCLUSION B-LIKE"/>
    <property type="match status" value="1"/>
</dbReference>
<dbReference type="Pfam" id="PF14576">
    <property type="entry name" value="SEO_N"/>
    <property type="match status" value="1"/>
</dbReference>
<dbReference type="PANTHER" id="PTHR33232:SF18">
    <property type="entry name" value="PROTEIN SIEVE ELEMENT OCCLUSION B-LIKE"/>
    <property type="match status" value="1"/>
</dbReference>
<sequence length="760" mass="86277">MSKTFRSAGDSPLNPFNVDDDVISSNIITIHEDAHAHRRDVNSLFNFVSKIVRSGSTNFSHSLDLKQVTLDLVEDKVPQSVFRPTYSQLRDIISQMTCRSFNESNAHESVVGVLKKLKDYKWDAKAVIALSAFALDFGDQTWRLSRMQARKKKENASLELHVFRLAEEEEKKPAQLDSTLIKKTLELIDGIITLEKKFFANKSCKALSEAPLHVYTYWAIFSLFACANNQVEPGMKNTLVGKLDRALEQIGYLHEFIYPIYMNAPLVKLTPGRRLAHQSWRDSTWRKSTFQIPSGILELLKALICPRDVDRFEIIASNTTKELVSMEELKTKNLFLFISGLDNIESEIKFLKLIDNSITKRHKKDCKILWVPTVEKDYWSEEDIEKFERLKSSMPWYVVPQHLSPIKGYKALKEEWNYKDKPIVVVADASGKVLNKNVLNLNFLACLRAFPFCHPTRIAIFCRRLKWNWFNINHPFPCFGSLFSLVRTGARYAFRDFFRDAIFAVQEQPNLILQGGATTTEGKLRLTEVDYYGVPVRSSLGRAIHATPVHIWDRAANKPASFFTCFSFTILAQDVTETADGLAFFLAPLDDQPKAGGGHLGIFTKGEKGNQQPVVAVEFDTYRNWDPDNQDPNRFHIGLDINKLQSTATVPWNFEDGKEAIVYISYDATSPDKTLKATLVYPNSRKIYPVCTAGVDLTKALPNWVRVGFSAYAGGLETHDIHSWYFASSFGDDAPTLAEPLKTLNPYLASYLTIHFGSGK</sequence>
<dbReference type="InterPro" id="IPR027942">
    <property type="entry name" value="SEO_N"/>
</dbReference>
<keyword evidence="2" id="KW-0430">Lectin</keyword>
<dbReference type="InterPro" id="IPR039299">
    <property type="entry name" value="SEOA"/>
</dbReference>
<keyword evidence="6" id="KW-1185">Reference proteome</keyword>
<evidence type="ECO:0000259" key="4">
    <source>
        <dbReference type="Pfam" id="PF14576"/>
    </source>
</evidence>
<dbReference type="InterPro" id="IPR013320">
    <property type="entry name" value="ConA-like_dom_sf"/>
</dbReference>
<dbReference type="EMBL" id="JASCZI010151884">
    <property type="protein sequence ID" value="MED6174774.1"/>
    <property type="molecule type" value="Genomic_DNA"/>
</dbReference>
<organism evidence="5 6">
    <name type="scientific">Stylosanthes scabra</name>
    <dbReference type="NCBI Taxonomy" id="79078"/>
    <lineage>
        <taxon>Eukaryota</taxon>
        <taxon>Viridiplantae</taxon>
        <taxon>Streptophyta</taxon>
        <taxon>Embryophyta</taxon>
        <taxon>Tracheophyta</taxon>
        <taxon>Spermatophyta</taxon>
        <taxon>Magnoliopsida</taxon>
        <taxon>eudicotyledons</taxon>
        <taxon>Gunneridae</taxon>
        <taxon>Pentapetalae</taxon>
        <taxon>rosids</taxon>
        <taxon>fabids</taxon>
        <taxon>Fabales</taxon>
        <taxon>Fabaceae</taxon>
        <taxon>Papilionoideae</taxon>
        <taxon>50 kb inversion clade</taxon>
        <taxon>dalbergioids sensu lato</taxon>
        <taxon>Dalbergieae</taxon>
        <taxon>Pterocarpus clade</taxon>
        <taxon>Stylosanthes</taxon>
    </lineage>
</organism>
<dbReference type="Gene3D" id="2.60.120.200">
    <property type="match status" value="1"/>
</dbReference>
<comment type="similarity">
    <text evidence="1">Belongs to the leguminous lectin family.</text>
</comment>
<dbReference type="CDD" id="cd06899">
    <property type="entry name" value="lectin_legume_LecRK_Arcelin_ConA"/>
    <property type="match status" value="1"/>
</dbReference>
<evidence type="ECO:0000256" key="1">
    <source>
        <dbReference type="ARBA" id="ARBA00007606"/>
    </source>
</evidence>
<name>A0ABU6VNP8_9FABA</name>
<protein>
    <recommendedName>
        <fullName evidence="7">Legume lectin domain-containing protein</fullName>
    </recommendedName>
</protein>
<feature type="domain" description="Sieve element occlusion N-terminal" evidence="4">
    <location>
        <begin position="19"/>
        <end position="229"/>
    </location>
</feature>
<dbReference type="PROSITE" id="PS00307">
    <property type="entry name" value="LECTIN_LEGUME_BETA"/>
    <property type="match status" value="1"/>
</dbReference>
<reference evidence="5 6" key="1">
    <citation type="journal article" date="2023" name="Plants (Basel)">
        <title>Bridging the Gap: Combining Genomics and Transcriptomics Approaches to Understand Stylosanthes scabra, an Orphan Legume from the Brazilian Caatinga.</title>
        <authorList>
            <person name="Ferreira-Neto J.R.C."/>
            <person name="da Silva M.D."/>
            <person name="Binneck E."/>
            <person name="de Melo N.F."/>
            <person name="da Silva R.H."/>
            <person name="de Melo A.L.T.M."/>
            <person name="Pandolfi V."/>
            <person name="Bustamante F.O."/>
            <person name="Brasileiro-Vidal A.C."/>
            <person name="Benko-Iseppon A.M."/>
        </authorList>
    </citation>
    <scope>NUCLEOTIDE SEQUENCE [LARGE SCALE GENOMIC DNA]</scope>
    <source>
        <tissue evidence="5">Leaves</tissue>
    </source>
</reference>
<gene>
    <name evidence="5" type="ORF">PIB30_072187</name>
</gene>
<dbReference type="Gene3D" id="3.40.30.10">
    <property type="entry name" value="Glutaredoxin"/>
    <property type="match status" value="1"/>
</dbReference>
<dbReference type="Proteomes" id="UP001341840">
    <property type="component" value="Unassembled WGS sequence"/>
</dbReference>
<dbReference type="Pfam" id="PF00139">
    <property type="entry name" value="Lectin_legB"/>
    <property type="match status" value="1"/>
</dbReference>
<evidence type="ECO:0000259" key="3">
    <source>
        <dbReference type="Pfam" id="PF00139"/>
    </source>
</evidence>
<accession>A0ABU6VNP8</accession>
<dbReference type="InterPro" id="IPR019825">
    <property type="entry name" value="Lectin_legB_Mn/Ca_BS"/>
</dbReference>
<feature type="domain" description="Legume lectin" evidence="3">
    <location>
        <begin position="503"/>
        <end position="732"/>
    </location>
</feature>
<dbReference type="InterPro" id="IPR001220">
    <property type="entry name" value="Legume_lectin_dom"/>
</dbReference>
<proteinExistence type="inferred from homology"/>
<comment type="caution">
    <text evidence="5">The sequence shown here is derived from an EMBL/GenBank/DDBJ whole genome shotgun (WGS) entry which is preliminary data.</text>
</comment>
<evidence type="ECO:0000313" key="6">
    <source>
        <dbReference type="Proteomes" id="UP001341840"/>
    </source>
</evidence>
<evidence type="ECO:0000313" key="5">
    <source>
        <dbReference type="EMBL" id="MED6174774.1"/>
    </source>
</evidence>
<evidence type="ECO:0000256" key="2">
    <source>
        <dbReference type="ARBA" id="ARBA00022734"/>
    </source>
</evidence>
<evidence type="ECO:0008006" key="7">
    <source>
        <dbReference type="Google" id="ProtNLM"/>
    </source>
</evidence>